<name>A0A7U3YND5_DESPD</name>
<feature type="compositionally biased region" description="Polar residues" evidence="1">
    <location>
        <begin position="76"/>
        <end position="95"/>
    </location>
</feature>
<dbReference type="Gene3D" id="3.40.5.80">
    <property type="match status" value="1"/>
</dbReference>
<feature type="compositionally biased region" description="Basic and acidic residues" evidence="1">
    <location>
        <begin position="51"/>
        <end position="69"/>
    </location>
</feature>
<dbReference type="RefSeq" id="WP_015725100.1">
    <property type="nucleotide sequence ID" value="NC_014972.1"/>
</dbReference>
<evidence type="ECO:0000313" key="3">
    <source>
        <dbReference type="EMBL" id="ADW18574.1"/>
    </source>
</evidence>
<feature type="region of interest" description="Disordered" evidence="1">
    <location>
        <begin position="46"/>
        <end position="95"/>
    </location>
</feature>
<evidence type="ECO:0000256" key="1">
    <source>
        <dbReference type="SAM" id="MobiDB-lite"/>
    </source>
</evidence>
<protein>
    <recommendedName>
        <fullName evidence="2">Mu-like prophage FluMu N-terminal domain-containing protein</fullName>
    </recommendedName>
</protein>
<dbReference type="AlphaFoldDB" id="A0A7U3YND5"/>
<reference evidence="3 4" key="1">
    <citation type="journal article" date="2011" name="Stand. Genomic Sci.">
        <title>Complete genome sequence of Desulfobulbus propionicus type strain (1pr3).</title>
        <authorList>
            <person name="Pagani I."/>
            <person name="Lapidus A."/>
            <person name="Nolan M."/>
            <person name="Lucas S."/>
            <person name="Hammon N."/>
            <person name="Deshpande S."/>
            <person name="Cheng J.F."/>
            <person name="Chertkov O."/>
            <person name="Davenport K."/>
            <person name="Tapia R."/>
            <person name="Han C."/>
            <person name="Goodwin L."/>
            <person name="Pitluck S."/>
            <person name="Liolios K."/>
            <person name="Mavromatis K."/>
            <person name="Ivanova N."/>
            <person name="Mikhailova N."/>
            <person name="Pati A."/>
            <person name="Chen A."/>
            <person name="Palaniappan K."/>
            <person name="Land M."/>
            <person name="Hauser L."/>
            <person name="Chang Y.J."/>
            <person name="Jeffries C.D."/>
            <person name="Detter J.C."/>
            <person name="Brambilla E."/>
            <person name="Kannan K.P."/>
            <person name="Djao O.D."/>
            <person name="Rohde M."/>
            <person name="Pukall R."/>
            <person name="Spring S."/>
            <person name="Goker M."/>
            <person name="Sikorski J."/>
            <person name="Woyke T."/>
            <person name="Bristow J."/>
            <person name="Eisen J.A."/>
            <person name="Markowitz V."/>
            <person name="Hugenholtz P."/>
            <person name="Kyrpides N.C."/>
            <person name="Klenk H.P."/>
        </authorList>
    </citation>
    <scope>NUCLEOTIDE SEQUENCE [LARGE SCALE GENOMIC DNA]</scope>
    <source>
        <strain evidence="4">ATCC 33891 / DSM 2032 / 1pr3</strain>
    </source>
</reference>
<evidence type="ECO:0000313" key="4">
    <source>
        <dbReference type="Proteomes" id="UP000006365"/>
    </source>
</evidence>
<feature type="domain" description="Mu-like prophage FluMu N-terminal" evidence="2">
    <location>
        <begin position="3"/>
        <end position="51"/>
    </location>
</feature>
<sequence>MITITSKKEGFRRCGLAHSQTPITYEDDRFTTEELKTLQKEPMLVVTVSEAPKETKGSKGKNGKDKEPEGNAPGDGTTNGAEDSKNNNSPAGGNS</sequence>
<gene>
    <name evidence="3" type="ordered locus">Despr_2435</name>
</gene>
<dbReference type="Pfam" id="PF17891">
    <property type="entry name" value="FluMu_N"/>
    <property type="match status" value="1"/>
</dbReference>
<organism evidence="3 4">
    <name type="scientific">Desulfobulbus propionicus (strain ATCC 33891 / DSM 2032 / VKM B-1956 / 1pr3)</name>
    <dbReference type="NCBI Taxonomy" id="577650"/>
    <lineage>
        <taxon>Bacteria</taxon>
        <taxon>Pseudomonadati</taxon>
        <taxon>Thermodesulfobacteriota</taxon>
        <taxon>Desulfobulbia</taxon>
        <taxon>Desulfobulbales</taxon>
        <taxon>Desulfobulbaceae</taxon>
        <taxon>Desulfobulbus</taxon>
    </lineage>
</organism>
<keyword evidence="4" id="KW-1185">Reference proteome</keyword>
<dbReference type="Proteomes" id="UP000006365">
    <property type="component" value="Chromosome"/>
</dbReference>
<dbReference type="InterPro" id="IPR041227">
    <property type="entry name" value="FluMu_N"/>
</dbReference>
<dbReference type="SUPFAM" id="SSF160059">
    <property type="entry name" value="PriA/YqbF domain"/>
    <property type="match status" value="1"/>
</dbReference>
<dbReference type="KEGG" id="dpr:Despr_2435"/>
<proteinExistence type="predicted"/>
<evidence type="ECO:0000259" key="2">
    <source>
        <dbReference type="Pfam" id="PF17891"/>
    </source>
</evidence>
<dbReference type="EMBL" id="CP002364">
    <property type="protein sequence ID" value="ADW18574.1"/>
    <property type="molecule type" value="Genomic_DNA"/>
</dbReference>
<accession>A0A7U3YND5</accession>